<dbReference type="Proteomes" id="UP000006281">
    <property type="component" value="Chromosome"/>
</dbReference>
<accession>K0K8T4</accession>
<proteinExistence type="predicted"/>
<dbReference type="EMBL" id="HE804045">
    <property type="protein sequence ID" value="CCH33038.1"/>
    <property type="molecule type" value="Genomic_DNA"/>
</dbReference>
<dbReference type="HOGENOM" id="CLU_547341_0_0_11"/>
<dbReference type="PATRIC" id="fig|1179773.3.peg.5810"/>
<dbReference type="KEGG" id="sesp:BN6_57790"/>
<organism evidence="1 2">
    <name type="scientific">Saccharothrix espanaensis (strain ATCC 51144 / DSM 44229 / JCM 9112 / NBRC 15066 / NRRL 15764)</name>
    <dbReference type="NCBI Taxonomy" id="1179773"/>
    <lineage>
        <taxon>Bacteria</taxon>
        <taxon>Bacillati</taxon>
        <taxon>Actinomycetota</taxon>
        <taxon>Actinomycetes</taxon>
        <taxon>Pseudonocardiales</taxon>
        <taxon>Pseudonocardiaceae</taxon>
        <taxon>Saccharothrix</taxon>
    </lineage>
</organism>
<gene>
    <name evidence="1" type="ordered locus">BN6_57790</name>
</gene>
<evidence type="ECO:0000313" key="2">
    <source>
        <dbReference type="Proteomes" id="UP000006281"/>
    </source>
</evidence>
<keyword evidence="2" id="KW-1185">Reference proteome</keyword>
<dbReference type="AlphaFoldDB" id="K0K8T4"/>
<reference evidence="1 2" key="1">
    <citation type="journal article" date="2012" name="BMC Genomics">
        <title>Complete genome sequence of Saccharothrix espanaensis DSM 44229T and comparison to the other completely sequenced Pseudonocardiaceae.</title>
        <authorList>
            <person name="Strobel T."/>
            <person name="Al-Dilaimi A."/>
            <person name="Blom J."/>
            <person name="Gessner A."/>
            <person name="Kalinowski J."/>
            <person name="Luzhetska M."/>
            <person name="Puhler A."/>
            <person name="Szczepanowski R."/>
            <person name="Bechthold A."/>
            <person name="Ruckert C."/>
        </authorList>
    </citation>
    <scope>NUCLEOTIDE SEQUENCE [LARGE SCALE GENOMIC DNA]</scope>
    <source>
        <strain evidence="2">ATCC 51144 / DSM 44229 / JCM 9112 / NBRC 15066 / NRRL 15764</strain>
    </source>
</reference>
<sequence>MSSTRVIVTGVRSREWRATTGYLRDERPAVLLLGERYPNVLAPREAKRLRTGPRLHLPVRLASGLLRRIRIFRDVWSIKVVGKGVHTLQLEWRGGPPVESLLTALCHPVTQIAAGGFTARKSPDGRQAEINDLGAPERPVDSPTAMTGRLVVKRFEDIEPHPIRSKAGAMANIWRAWEARSAPSRRRRTAGDLDGLVALRCRYTSEDPPVAERCIAPQAEATGPSAPAARLIAEAHSVHQRILETSLLLAIHEADVPIPADPFRFHQVFRLVSPRRQRLVVELAEAVVLPFLRALLAPVHPNPTGDGVPGLRLTPGQNGITLRLLDASGDLTDAEVEIKNVPVPRWNDLWTEIRRSAPQRPVDPFLDRTPQLSRGERAGLAHHRRVCGPVGLGSAMLRRIGLLSGADGVDVWAGLGKTQIHVEIHNGPSVSSVVEALRDPIAGVCGESTVFDERDGKYAHVQDIRVTPDRFTGDPQSMFSLPEIVLRPLSLATGAGDS</sequence>
<protein>
    <submittedName>
        <fullName evidence="1">Uncharacterized protein</fullName>
    </submittedName>
</protein>
<name>K0K8T4_SACES</name>
<dbReference type="STRING" id="1179773.BN6_57790"/>
<evidence type="ECO:0000313" key="1">
    <source>
        <dbReference type="EMBL" id="CCH33038.1"/>
    </source>
</evidence>